<dbReference type="EMBL" id="JAOPGA020000506">
    <property type="protein sequence ID" value="KAL0479161.1"/>
    <property type="molecule type" value="Genomic_DNA"/>
</dbReference>
<sequence>MKSAFVLLVIATALICIIPSSYSYGASRGQANYYDADADIRRGRSNSRGSQPGNGYDASGAQGGRRPDQIDNGVLRGLKSQQLNAYERLSGADQLLFKSAMKARSKSPQQVAIYNQVMGSGQHYLGSNKAPRSVADYQHMKNAYNLY</sequence>
<organism evidence="3 4">
    <name type="scientific">Acrasis kona</name>
    <dbReference type="NCBI Taxonomy" id="1008807"/>
    <lineage>
        <taxon>Eukaryota</taxon>
        <taxon>Discoba</taxon>
        <taxon>Heterolobosea</taxon>
        <taxon>Tetramitia</taxon>
        <taxon>Eutetramitia</taxon>
        <taxon>Acrasidae</taxon>
        <taxon>Acrasis</taxon>
    </lineage>
</organism>
<feature type="region of interest" description="Disordered" evidence="1">
    <location>
        <begin position="42"/>
        <end position="73"/>
    </location>
</feature>
<comment type="caution">
    <text evidence="3">The sequence shown here is derived from an EMBL/GenBank/DDBJ whole genome shotgun (WGS) entry which is preliminary data.</text>
</comment>
<reference evidence="3 4" key="1">
    <citation type="submission" date="2024-03" db="EMBL/GenBank/DDBJ databases">
        <title>The Acrasis kona genome and developmental transcriptomes reveal deep origins of eukaryotic multicellular pathways.</title>
        <authorList>
            <person name="Sheikh S."/>
            <person name="Fu C.-J."/>
            <person name="Brown M.W."/>
            <person name="Baldauf S.L."/>
        </authorList>
    </citation>
    <scope>NUCLEOTIDE SEQUENCE [LARGE SCALE GENOMIC DNA]</scope>
    <source>
        <strain evidence="3 4">ATCC MYA-3509</strain>
    </source>
</reference>
<protein>
    <submittedName>
        <fullName evidence="3">Uncharacterized protein</fullName>
    </submittedName>
</protein>
<dbReference type="AlphaFoldDB" id="A0AAW2YQD8"/>
<evidence type="ECO:0000256" key="2">
    <source>
        <dbReference type="SAM" id="SignalP"/>
    </source>
</evidence>
<evidence type="ECO:0000256" key="1">
    <source>
        <dbReference type="SAM" id="MobiDB-lite"/>
    </source>
</evidence>
<keyword evidence="4" id="KW-1185">Reference proteome</keyword>
<evidence type="ECO:0000313" key="4">
    <source>
        <dbReference type="Proteomes" id="UP001431209"/>
    </source>
</evidence>
<accession>A0AAW2YQD8</accession>
<feature type="signal peptide" evidence="2">
    <location>
        <begin position="1"/>
        <end position="23"/>
    </location>
</feature>
<evidence type="ECO:0000313" key="3">
    <source>
        <dbReference type="EMBL" id="KAL0479161.1"/>
    </source>
</evidence>
<dbReference type="Proteomes" id="UP001431209">
    <property type="component" value="Unassembled WGS sequence"/>
</dbReference>
<feature type="chain" id="PRO_5043688534" evidence="2">
    <location>
        <begin position="24"/>
        <end position="147"/>
    </location>
</feature>
<gene>
    <name evidence="3" type="ORF">AKO1_007979</name>
</gene>
<keyword evidence="2" id="KW-0732">Signal</keyword>
<name>A0AAW2YQD8_9EUKA</name>
<proteinExistence type="predicted"/>